<evidence type="ECO:0000259" key="1">
    <source>
        <dbReference type="PROSITE" id="PS51819"/>
    </source>
</evidence>
<reference evidence="2" key="1">
    <citation type="submission" date="2021-06" db="EMBL/GenBank/DDBJ databases">
        <title>50 bacteria genomes isolated from Dapeng, Shenzhen, China.</title>
        <authorList>
            <person name="Zheng W."/>
            <person name="Yu S."/>
            <person name="Huang Y."/>
        </authorList>
    </citation>
    <scope>NUCLEOTIDE SEQUENCE</scope>
    <source>
        <strain evidence="2">DP4N28-2</strain>
    </source>
</reference>
<dbReference type="RefSeq" id="WP_221551938.1">
    <property type="nucleotide sequence ID" value="NZ_JAHVKP010000001.1"/>
</dbReference>
<accession>A0A9Q3XEB5</accession>
<dbReference type="EMBL" id="JAHVKP010000001">
    <property type="protein sequence ID" value="MBY6218710.1"/>
    <property type="molecule type" value="Genomic_DNA"/>
</dbReference>
<organism evidence="2 3">
    <name type="scientific">Qipengyuania aquimaris</name>
    <dbReference type="NCBI Taxonomy" id="255984"/>
    <lineage>
        <taxon>Bacteria</taxon>
        <taxon>Pseudomonadati</taxon>
        <taxon>Pseudomonadota</taxon>
        <taxon>Alphaproteobacteria</taxon>
        <taxon>Sphingomonadales</taxon>
        <taxon>Erythrobacteraceae</taxon>
        <taxon>Qipengyuania</taxon>
    </lineage>
</organism>
<dbReference type="InterPro" id="IPR037523">
    <property type="entry name" value="VOC_core"/>
</dbReference>
<dbReference type="CDD" id="cd08357">
    <property type="entry name" value="VOC_like"/>
    <property type="match status" value="1"/>
</dbReference>
<dbReference type="Proteomes" id="UP000824927">
    <property type="component" value="Unassembled WGS sequence"/>
</dbReference>
<dbReference type="PANTHER" id="PTHR39434">
    <property type="match status" value="1"/>
</dbReference>
<comment type="caution">
    <text evidence="2">The sequence shown here is derived from an EMBL/GenBank/DDBJ whole genome shotgun (WGS) entry which is preliminary data.</text>
</comment>
<dbReference type="PANTHER" id="PTHR39434:SF1">
    <property type="entry name" value="VOC DOMAIN-CONTAINING PROTEIN"/>
    <property type="match status" value="1"/>
</dbReference>
<protein>
    <submittedName>
        <fullName evidence="2">VOC family protein</fullName>
    </submittedName>
</protein>
<dbReference type="PROSITE" id="PS51819">
    <property type="entry name" value="VOC"/>
    <property type="match status" value="1"/>
</dbReference>
<feature type="domain" description="VOC" evidence="1">
    <location>
        <begin position="4"/>
        <end position="129"/>
    </location>
</feature>
<evidence type="ECO:0000313" key="2">
    <source>
        <dbReference type="EMBL" id="MBY6218710.1"/>
    </source>
</evidence>
<name>A0A9Q3XEB5_9SPHN</name>
<dbReference type="Gene3D" id="3.10.180.10">
    <property type="entry name" value="2,3-Dihydroxybiphenyl 1,2-Dioxygenase, domain 1"/>
    <property type="match status" value="1"/>
</dbReference>
<dbReference type="AlphaFoldDB" id="A0A9Q3XEB5"/>
<dbReference type="InterPro" id="IPR029068">
    <property type="entry name" value="Glyas_Bleomycin-R_OHBP_Dase"/>
</dbReference>
<dbReference type="InterPro" id="IPR004360">
    <property type="entry name" value="Glyas_Fos-R_dOase_dom"/>
</dbReference>
<gene>
    <name evidence="2" type="ORF">KUV31_10205</name>
</gene>
<dbReference type="Pfam" id="PF00903">
    <property type="entry name" value="Glyoxalase"/>
    <property type="match status" value="1"/>
</dbReference>
<sequence>MSLRPFHLAFPVHDLEQARAFYGGLLGCAEGRSSDEWIDFDFYGHQIVPHLSSDAGDRASNPVDGHDVPIPHFGAVLKMADWEALRDRLVEAGVEFIIEPTVRFRGKPGEQATMFFRDPSGNALEMKAFADDAMLFAT</sequence>
<proteinExistence type="predicted"/>
<dbReference type="SUPFAM" id="SSF54593">
    <property type="entry name" value="Glyoxalase/Bleomycin resistance protein/Dihydroxybiphenyl dioxygenase"/>
    <property type="match status" value="1"/>
</dbReference>
<evidence type="ECO:0000313" key="3">
    <source>
        <dbReference type="Proteomes" id="UP000824927"/>
    </source>
</evidence>